<evidence type="ECO:0000313" key="2">
    <source>
        <dbReference type="Proteomes" id="UP000186309"/>
    </source>
</evidence>
<dbReference type="KEGG" id="pbor:BSF38_02393"/>
<dbReference type="GO" id="GO:0003677">
    <property type="term" value="F:DNA binding"/>
    <property type="evidence" value="ECO:0007669"/>
    <property type="project" value="InterPro"/>
</dbReference>
<evidence type="ECO:0000313" key="1">
    <source>
        <dbReference type="EMBL" id="APW60901.1"/>
    </source>
</evidence>
<gene>
    <name evidence="1" type="ORF">BSF38_02393</name>
</gene>
<protein>
    <recommendedName>
        <fullName evidence="3">HTH cro/C1-type domain-containing protein</fullName>
    </recommendedName>
</protein>
<reference evidence="2" key="1">
    <citation type="submission" date="2016-12" db="EMBL/GenBank/DDBJ databases">
        <title>Comparative genomics of four Isosphaeraceae planctomycetes: a common pool of plasmids and glycoside hydrolase genes.</title>
        <authorList>
            <person name="Ivanova A."/>
        </authorList>
    </citation>
    <scope>NUCLEOTIDE SEQUENCE [LARGE SCALE GENOMIC DNA]</scope>
    <source>
        <strain evidence="2">PX4</strain>
    </source>
</reference>
<keyword evidence="2" id="KW-1185">Reference proteome</keyword>
<proteinExistence type="predicted"/>
<name>A0A1U7CPQ4_9BACT</name>
<evidence type="ECO:0008006" key="3">
    <source>
        <dbReference type="Google" id="ProtNLM"/>
    </source>
</evidence>
<dbReference type="Proteomes" id="UP000186309">
    <property type="component" value="Chromosome"/>
</dbReference>
<dbReference type="InterPro" id="IPR010982">
    <property type="entry name" value="Lambda_DNA-bd_dom_sf"/>
</dbReference>
<organism evidence="1 2">
    <name type="scientific">Paludisphaera borealis</name>
    <dbReference type="NCBI Taxonomy" id="1387353"/>
    <lineage>
        <taxon>Bacteria</taxon>
        <taxon>Pseudomonadati</taxon>
        <taxon>Planctomycetota</taxon>
        <taxon>Planctomycetia</taxon>
        <taxon>Isosphaerales</taxon>
        <taxon>Isosphaeraceae</taxon>
        <taxon>Paludisphaera</taxon>
    </lineage>
</organism>
<dbReference type="OrthoDB" id="284645at2"/>
<dbReference type="EMBL" id="CP019082">
    <property type="protein sequence ID" value="APW60901.1"/>
    <property type="molecule type" value="Genomic_DNA"/>
</dbReference>
<accession>A0A1U7CPQ4</accession>
<dbReference type="RefSeq" id="WP_076345851.1">
    <property type="nucleotide sequence ID" value="NZ_CP019082.1"/>
</dbReference>
<dbReference type="Gene3D" id="1.10.260.40">
    <property type="entry name" value="lambda repressor-like DNA-binding domains"/>
    <property type="match status" value="1"/>
</dbReference>
<sequence length="92" mass="10674">MDDFRLESDWSEIKDGLSRRVREVRVELYGEHGGPLLAAALEMPFRTWMSYEMGVSMPAQSILRFIEVTRTNPHWLLTGEGQRFLSRRDSAS</sequence>
<dbReference type="AlphaFoldDB" id="A0A1U7CPQ4"/>